<dbReference type="InterPro" id="IPR019800">
    <property type="entry name" value="Glyco_hydro_3_AS"/>
</dbReference>
<dbReference type="InterPro" id="IPR036962">
    <property type="entry name" value="Glyco_hydro_3_N_sf"/>
</dbReference>
<organism evidence="11 12">
    <name type="scientific">Streptomyces solicavernae</name>
    <dbReference type="NCBI Taxonomy" id="3043614"/>
    <lineage>
        <taxon>Bacteria</taxon>
        <taxon>Bacillati</taxon>
        <taxon>Actinomycetota</taxon>
        <taxon>Actinomycetes</taxon>
        <taxon>Kitasatosporales</taxon>
        <taxon>Streptomycetaceae</taxon>
        <taxon>Streptomyces</taxon>
    </lineage>
</organism>
<dbReference type="SMART" id="SM01217">
    <property type="entry name" value="Fn3_like"/>
    <property type="match status" value="1"/>
</dbReference>
<dbReference type="SUPFAM" id="SSF52279">
    <property type="entry name" value="Beta-D-glucan exohydrolase, C-terminal domain"/>
    <property type="match status" value="1"/>
</dbReference>
<keyword evidence="4 9" id="KW-0732">Signal</keyword>
<dbReference type="InterPro" id="IPR017853">
    <property type="entry name" value="GH"/>
</dbReference>
<dbReference type="PROSITE" id="PS51318">
    <property type="entry name" value="TAT"/>
    <property type="match status" value="1"/>
</dbReference>
<evidence type="ECO:0000313" key="12">
    <source>
        <dbReference type="Proteomes" id="UP001224661"/>
    </source>
</evidence>
<dbReference type="PANTHER" id="PTHR30620:SF16">
    <property type="entry name" value="LYSOSOMAL BETA GLUCOSIDASE"/>
    <property type="match status" value="1"/>
</dbReference>
<dbReference type="PRINTS" id="PR00133">
    <property type="entry name" value="GLHYDRLASE3"/>
</dbReference>
<dbReference type="RefSeq" id="WP_282509481.1">
    <property type="nucleotide sequence ID" value="NZ_JASCIR010000001.1"/>
</dbReference>
<dbReference type="GO" id="GO:0016787">
    <property type="term" value="F:hydrolase activity"/>
    <property type="evidence" value="ECO:0007669"/>
    <property type="project" value="UniProtKB-KW"/>
</dbReference>
<dbReference type="InterPro" id="IPR026891">
    <property type="entry name" value="Fn3-like"/>
</dbReference>
<dbReference type="Pfam" id="PF01915">
    <property type="entry name" value="Glyco_hydro_3_C"/>
    <property type="match status" value="1"/>
</dbReference>
<accession>A0ABT6RKB5</accession>
<reference evidence="11 12" key="1">
    <citation type="submission" date="2023-05" db="EMBL/GenBank/DDBJ databases">
        <title>Draft genome sequence of Streptomyces sp. B-S-A8 isolated from a cave soil in Thailand.</title>
        <authorList>
            <person name="Chamroensaksri N."/>
            <person name="Muangham S."/>
        </authorList>
    </citation>
    <scope>NUCLEOTIDE SEQUENCE [LARGE SCALE GENOMIC DNA]</scope>
    <source>
        <strain evidence="11 12">B-S-A8</strain>
    </source>
</reference>
<evidence type="ECO:0000259" key="10">
    <source>
        <dbReference type="SMART" id="SM01217"/>
    </source>
</evidence>
<keyword evidence="6 7" id="KW-0326">Glycosidase</keyword>
<evidence type="ECO:0000313" key="11">
    <source>
        <dbReference type="EMBL" id="MDI3384869.1"/>
    </source>
</evidence>
<dbReference type="PROSITE" id="PS00775">
    <property type="entry name" value="GLYCOSYL_HYDROL_F3"/>
    <property type="match status" value="1"/>
</dbReference>
<evidence type="ECO:0000256" key="7">
    <source>
        <dbReference type="RuleBase" id="RU361161"/>
    </source>
</evidence>
<name>A0ABT6RKB5_9ACTN</name>
<dbReference type="Pfam" id="PF00933">
    <property type="entry name" value="Glyco_hydro_3"/>
    <property type="match status" value="1"/>
</dbReference>
<dbReference type="Gene3D" id="2.60.40.10">
    <property type="entry name" value="Immunoglobulins"/>
    <property type="match status" value="1"/>
</dbReference>
<sequence>MAGVPRRSVLAAIGGTAALGAAAGAALGPGTARAAQGTLAPNLAPNPAAELAGRRAVSGTRRVVSGTRRAGTARRDDDRIAALLARMTTEEKLGQLQQLSWAFATGPGNPDNKKVAAAARAGRLGSVLNMFGAKDSNRLQRIAVEESRLGIPLVFGLDVIHGCLTTFPIPLAQAASFDPAVSGRDAEVSAQEARSNGVHWTFSPMMDVTHEPRWGRIAESCGEDPYLTAQFAAAKVRGYQGEDAGGLASADRLAACAKHFAAYGGAEGGRDYNTVDVSESRLRNLYLPPFQAALDAGAVTVMAAFNTVSGVPAHGNAHTLTEILKEQWEFDGVVVSDWNGVHELVAHGFAADAADAAQLALNAGLDMEMVSSTLADHGIQLLKEGRIPEERLDDAVTRILRLKSDLGLFDQPYVTESQAVAAPSRRSRAAARAAAARSMVLLKNDENTLPLDKAAAGIAVVGPFADSADLLGTWTFPRAQEKFRSGKVLDAVRAAAGGAEVTYARGVDPDGEDTSGIDEAVAAAEAAEVTIVVVGEPPSISGEAAVRSDIGLPGAQERLIAAVADTGKPFVVVLVNGRPLTVGGWLDRAPAVLEAWHPGIEAGHAIADVLFGAVNPGGKLPVSFPRSVGQIPVHYNHESTGRPYAADNKYTSKYLDLPPGPQFPFGHGLSYTAFAVGEPRLSTTVIAADALRGGDTVEVAVDVRNTGKRAGDEVVQLYVHDLAASIAQPVRRLRGFRRVTLEPGKSRTVRFRLGAQDLGFWTNAPDGELRLEPGPVDVYAGNSSTTRTKSTLTIG</sequence>
<evidence type="ECO:0000256" key="8">
    <source>
        <dbReference type="SAM" id="MobiDB-lite"/>
    </source>
</evidence>
<comment type="similarity">
    <text evidence="2 7">Belongs to the glycosyl hydrolase 3 family.</text>
</comment>
<dbReference type="EMBL" id="JASCIR010000001">
    <property type="protein sequence ID" value="MDI3384869.1"/>
    <property type="molecule type" value="Genomic_DNA"/>
</dbReference>
<evidence type="ECO:0000256" key="4">
    <source>
        <dbReference type="ARBA" id="ARBA00022729"/>
    </source>
</evidence>
<dbReference type="PANTHER" id="PTHR30620">
    <property type="entry name" value="PERIPLASMIC BETA-GLUCOSIDASE-RELATED"/>
    <property type="match status" value="1"/>
</dbReference>
<evidence type="ECO:0000256" key="3">
    <source>
        <dbReference type="ARBA" id="ARBA00012744"/>
    </source>
</evidence>
<keyword evidence="5 7" id="KW-0378">Hydrolase</keyword>
<comment type="caution">
    <text evidence="11">The sequence shown here is derived from an EMBL/GenBank/DDBJ whole genome shotgun (WGS) entry which is preliminary data.</text>
</comment>
<dbReference type="InterPro" id="IPR051915">
    <property type="entry name" value="Cellulose_Degrad_GH3"/>
</dbReference>
<feature type="domain" description="Fibronectin type III-like" evidence="10">
    <location>
        <begin position="713"/>
        <end position="784"/>
    </location>
</feature>
<evidence type="ECO:0000256" key="1">
    <source>
        <dbReference type="ARBA" id="ARBA00000448"/>
    </source>
</evidence>
<dbReference type="EC" id="3.2.1.21" evidence="3"/>
<evidence type="ECO:0000256" key="6">
    <source>
        <dbReference type="ARBA" id="ARBA00023295"/>
    </source>
</evidence>
<gene>
    <name evidence="11" type="ORF">QIS99_01350</name>
</gene>
<dbReference type="Gene3D" id="3.40.50.1700">
    <property type="entry name" value="Glycoside hydrolase family 3 C-terminal domain"/>
    <property type="match status" value="1"/>
</dbReference>
<comment type="catalytic activity">
    <reaction evidence="1">
        <text>Hydrolysis of terminal, non-reducing beta-D-glucosyl residues with release of beta-D-glucose.</text>
        <dbReference type="EC" id="3.2.1.21"/>
    </reaction>
</comment>
<dbReference type="InterPro" id="IPR001764">
    <property type="entry name" value="Glyco_hydro_3_N"/>
</dbReference>
<proteinExistence type="inferred from homology"/>
<feature type="region of interest" description="Disordered" evidence="8">
    <location>
        <begin position="51"/>
        <end position="71"/>
    </location>
</feature>
<dbReference type="InterPro" id="IPR036881">
    <property type="entry name" value="Glyco_hydro_3_C_sf"/>
</dbReference>
<evidence type="ECO:0000256" key="2">
    <source>
        <dbReference type="ARBA" id="ARBA00005336"/>
    </source>
</evidence>
<keyword evidence="12" id="KW-1185">Reference proteome</keyword>
<dbReference type="Gene3D" id="3.20.20.300">
    <property type="entry name" value="Glycoside hydrolase, family 3, N-terminal domain"/>
    <property type="match status" value="1"/>
</dbReference>
<dbReference type="SUPFAM" id="SSF51445">
    <property type="entry name" value="(Trans)glycosidases"/>
    <property type="match status" value="1"/>
</dbReference>
<feature type="signal peptide" evidence="9">
    <location>
        <begin position="1"/>
        <end position="34"/>
    </location>
</feature>
<dbReference type="Proteomes" id="UP001224661">
    <property type="component" value="Unassembled WGS sequence"/>
</dbReference>
<dbReference type="Pfam" id="PF14310">
    <property type="entry name" value="Fn3-like"/>
    <property type="match status" value="1"/>
</dbReference>
<dbReference type="InterPro" id="IPR002772">
    <property type="entry name" value="Glyco_hydro_3_C"/>
</dbReference>
<evidence type="ECO:0000256" key="9">
    <source>
        <dbReference type="SAM" id="SignalP"/>
    </source>
</evidence>
<dbReference type="InterPro" id="IPR006311">
    <property type="entry name" value="TAT_signal"/>
</dbReference>
<protein>
    <recommendedName>
        <fullName evidence="3">beta-glucosidase</fullName>
        <ecNumber evidence="3">3.2.1.21</ecNumber>
    </recommendedName>
</protein>
<dbReference type="InterPro" id="IPR013783">
    <property type="entry name" value="Ig-like_fold"/>
</dbReference>
<feature type="chain" id="PRO_5045329103" description="beta-glucosidase" evidence="9">
    <location>
        <begin position="35"/>
        <end position="795"/>
    </location>
</feature>
<evidence type="ECO:0000256" key="5">
    <source>
        <dbReference type="ARBA" id="ARBA00022801"/>
    </source>
</evidence>